<dbReference type="AlphaFoldDB" id="A0A6B1DUM2"/>
<organism evidence="2">
    <name type="scientific">Caldilineaceae bacterium SB0662_bin_9</name>
    <dbReference type="NCBI Taxonomy" id="2605258"/>
    <lineage>
        <taxon>Bacteria</taxon>
        <taxon>Bacillati</taxon>
        <taxon>Chloroflexota</taxon>
        <taxon>Caldilineae</taxon>
        <taxon>Caldilineales</taxon>
        <taxon>Caldilineaceae</taxon>
    </lineage>
</organism>
<evidence type="ECO:0000256" key="1">
    <source>
        <dbReference type="SAM" id="MobiDB-lite"/>
    </source>
</evidence>
<evidence type="ECO:0000313" key="2">
    <source>
        <dbReference type="EMBL" id="MYD90074.1"/>
    </source>
</evidence>
<reference evidence="2" key="1">
    <citation type="submission" date="2019-09" db="EMBL/GenBank/DDBJ databases">
        <title>Characterisation of the sponge microbiome using genome-centric metagenomics.</title>
        <authorList>
            <person name="Engelberts J.P."/>
            <person name="Robbins S.J."/>
            <person name="De Goeij J.M."/>
            <person name="Aranda M."/>
            <person name="Bell S.C."/>
            <person name="Webster N.S."/>
        </authorList>
    </citation>
    <scope>NUCLEOTIDE SEQUENCE</scope>
    <source>
        <strain evidence="2">SB0662_bin_9</strain>
    </source>
</reference>
<proteinExistence type="predicted"/>
<name>A0A6B1DUM2_9CHLR</name>
<accession>A0A6B1DUM2</accession>
<gene>
    <name evidence="2" type="ORF">F4Y08_07010</name>
</gene>
<dbReference type="Pfam" id="PF22758">
    <property type="entry name" value="Phage_cement"/>
    <property type="match status" value="1"/>
</dbReference>
<sequence length="210" mass="22049">MPTSQTIQQTFAVNPEIGFAGDVARPNEPHATDSGTLHVPSSATRKPRPGDALYYSTSEDEWAVPTNAAQSALVAGILHYRKDLVQNMAGVLEFDDEAEIEIGVFGTFWVVAGSAIEHGDLIAQDRSDHQWDTVGGISADAVEIPASGAGALPSTWNSGTATTVVNTVIASLKDQITSGLHRVPIVCVSRDGAAAAGDIIEARIGFGRVR</sequence>
<dbReference type="InterPro" id="IPR054438">
    <property type="entry name" value="Struct_cement_gp24/gp6"/>
</dbReference>
<protein>
    <submittedName>
        <fullName evidence="2">Uncharacterized protein</fullName>
    </submittedName>
</protein>
<dbReference type="EMBL" id="VXPY01000046">
    <property type="protein sequence ID" value="MYD90074.1"/>
    <property type="molecule type" value="Genomic_DNA"/>
</dbReference>
<feature type="compositionally biased region" description="Polar residues" evidence="1">
    <location>
        <begin position="33"/>
        <end position="44"/>
    </location>
</feature>
<comment type="caution">
    <text evidence="2">The sequence shown here is derived from an EMBL/GenBank/DDBJ whole genome shotgun (WGS) entry which is preliminary data.</text>
</comment>
<feature type="region of interest" description="Disordered" evidence="1">
    <location>
        <begin position="23"/>
        <end position="49"/>
    </location>
</feature>